<dbReference type="SUPFAM" id="SSF56672">
    <property type="entry name" value="DNA/RNA polymerases"/>
    <property type="match status" value="1"/>
</dbReference>
<dbReference type="InterPro" id="IPR050951">
    <property type="entry name" value="Retrovirus_Pol_polyprotein"/>
</dbReference>
<comment type="caution">
    <text evidence="2">The sequence shown here is derived from an EMBL/GenBank/DDBJ whole genome shotgun (WGS) entry which is preliminary data.</text>
</comment>
<accession>A0AAV3ZMQ9</accession>
<proteinExistence type="predicted"/>
<evidence type="ECO:0000259" key="1">
    <source>
        <dbReference type="Pfam" id="PF00078"/>
    </source>
</evidence>
<gene>
    <name evidence="2" type="ORF">PoB_002217900</name>
</gene>
<name>A0AAV3ZMQ9_9GAST</name>
<sequence>MPLPEDLMRKLGRGHSFIKIDLADAYNKICLGPELQKKLALSIHKGVLLQKRVLFGRTSPPGYFHEIMDQLTQDLPGVAIYVYNIFVSGNNVEELLTNLRRPLQRLIDNGIRCRRDKCFFTQPYVD</sequence>
<reference evidence="2 3" key="1">
    <citation type="journal article" date="2021" name="Elife">
        <title>Chloroplast acquisition without the gene transfer in kleptoplastic sea slugs, Plakobranchus ocellatus.</title>
        <authorList>
            <person name="Maeda T."/>
            <person name="Takahashi S."/>
            <person name="Yoshida T."/>
            <person name="Shimamura S."/>
            <person name="Takaki Y."/>
            <person name="Nagai Y."/>
            <person name="Toyoda A."/>
            <person name="Suzuki Y."/>
            <person name="Arimoto A."/>
            <person name="Ishii H."/>
            <person name="Satoh N."/>
            <person name="Nishiyama T."/>
            <person name="Hasebe M."/>
            <person name="Maruyama T."/>
            <person name="Minagawa J."/>
            <person name="Obokata J."/>
            <person name="Shigenobu S."/>
        </authorList>
    </citation>
    <scope>NUCLEOTIDE SEQUENCE [LARGE SCALE GENOMIC DNA]</scope>
</reference>
<dbReference type="InterPro" id="IPR043502">
    <property type="entry name" value="DNA/RNA_pol_sf"/>
</dbReference>
<dbReference type="AlphaFoldDB" id="A0AAV3ZMQ9"/>
<dbReference type="InterPro" id="IPR000477">
    <property type="entry name" value="RT_dom"/>
</dbReference>
<dbReference type="Gene3D" id="3.30.70.270">
    <property type="match status" value="1"/>
</dbReference>
<dbReference type="Pfam" id="PF00078">
    <property type="entry name" value="RVT_1"/>
    <property type="match status" value="1"/>
</dbReference>
<evidence type="ECO:0000313" key="3">
    <source>
        <dbReference type="Proteomes" id="UP000735302"/>
    </source>
</evidence>
<feature type="domain" description="Reverse transcriptase" evidence="1">
    <location>
        <begin position="8"/>
        <end position="121"/>
    </location>
</feature>
<dbReference type="EMBL" id="BLXT01002524">
    <property type="protein sequence ID" value="GFN95673.1"/>
    <property type="molecule type" value="Genomic_DNA"/>
</dbReference>
<protein>
    <submittedName>
        <fullName evidence="2">Retrovirus-related pol polyprotein</fullName>
    </submittedName>
</protein>
<dbReference type="InterPro" id="IPR043128">
    <property type="entry name" value="Rev_trsase/Diguanyl_cyclase"/>
</dbReference>
<dbReference type="Gene3D" id="3.10.10.10">
    <property type="entry name" value="HIV Type 1 Reverse Transcriptase, subunit A, domain 1"/>
    <property type="match status" value="1"/>
</dbReference>
<keyword evidence="3" id="KW-1185">Reference proteome</keyword>
<dbReference type="PANTHER" id="PTHR37984:SF13">
    <property type="entry name" value="RIBONUCLEASE H"/>
    <property type="match status" value="1"/>
</dbReference>
<dbReference type="Proteomes" id="UP000735302">
    <property type="component" value="Unassembled WGS sequence"/>
</dbReference>
<organism evidence="2 3">
    <name type="scientific">Plakobranchus ocellatus</name>
    <dbReference type="NCBI Taxonomy" id="259542"/>
    <lineage>
        <taxon>Eukaryota</taxon>
        <taxon>Metazoa</taxon>
        <taxon>Spiralia</taxon>
        <taxon>Lophotrochozoa</taxon>
        <taxon>Mollusca</taxon>
        <taxon>Gastropoda</taxon>
        <taxon>Heterobranchia</taxon>
        <taxon>Euthyneura</taxon>
        <taxon>Panpulmonata</taxon>
        <taxon>Sacoglossa</taxon>
        <taxon>Placobranchoidea</taxon>
        <taxon>Plakobranchidae</taxon>
        <taxon>Plakobranchus</taxon>
    </lineage>
</organism>
<dbReference type="PANTHER" id="PTHR37984">
    <property type="entry name" value="PROTEIN CBG26694"/>
    <property type="match status" value="1"/>
</dbReference>
<evidence type="ECO:0000313" key="2">
    <source>
        <dbReference type="EMBL" id="GFN95673.1"/>
    </source>
</evidence>